<feature type="transmembrane region" description="Helical" evidence="8">
    <location>
        <begin position="107"/>
        <end position="127"/>
    </location>
</feature>
<keyword evidence="10" id="KW-1185">Reference proteome</keyword>
<organism evidence="9 10">
    <name type="scientific">Desulfoscipio gibsoniae DSM 7213</name>
    <dbReference type="NCBI Taxonomy" id="767817"/>
    <lineage>
        <taxon>Bacteria</taxon>
        <taxon>Bacillati</taxon>
        <taxon>Bacillota</taxon>
        <taxon>Clostridia</taxon>
        <taxon>Eubacteriales</taxon>
        <taxon>Desulfallaceae</taxon>
        <taxon>Desulfoscipio</taxon>
    </lineage>
</organism>
<feature type="transmembrane region" description="Helical" evidence="8">
    <location>
        <begin position="148"/>
        <end position="165"/>
    </location>
</feature>
<accession>R4KFQ0</accession>
<reference evidence="9 10" key="1">
    <citation type="submission" date="2012-01" db="EMBL/GenBank/DDBJ databases">
        <title>Complete sequence of Desulfotomaculum gibsoniae DSM 7213.</title>
        <authorList>
            <consortium name="US DOE Joint Genome Institute"/>
            <person name="Lucas S."/>
            <person name="Han J."/>
            <person name="Lapidus A."/>
            <person name="Cheng J.-F."/>
            <person name="Goodwin L."/>
            <person name="Pitluck S."/>
            <person name="Peters L."/>
            <person name="Ovchinnikova G."/>
            <person name="Teshima H."/>
            <person name="Detter J.C."/>
            <person name="Han C."/>
            <person name="Tapia R."/>
            <person name="Land M."/>
            <person name="Hauser L."/>
            <person name="Kyrpides N."/>
            <person name="Ivanova N."/>
            <person name="Pagani I."/>
            <person name="Parshina S."/>
            <person name="Plugge C."/>
            <person name="Muyzer G."/>
            <person name="Kuever J."/>
            <person name="Ivanova A."/>
            <person name="Nazina T."/>
            <person name="Klenk H.-P."/>
            <person name="Brambilla E."/>
            <person name="Spring S."/>
            <person name="Stams A.F."/>
            <person name="Woyke T."/>
        </authorList>
    </citation>
    <scope>NUCLEOTIDE SEQUENCE [LARGE SCALE GENOMIC DNA]</scope>
    <source>
        <strain evidence="9 10">DSM 7213</strain>
    </source>
</reference>
<feature type="transmembrane region" description="Helical" evidence="8">
    <location>
        <begin position="171"/>
        <end position="193"/>
    </location>
</feature>
<evidence type="ECO:0000256" key="8">
    <source>
        <dbReference type="SAM" id="Phobius"/>
    </source>
</evidence>
<dbReference type="OrthoDB" id="2854767at2"/>
<dbReference type="GO" id="GO:0008233">
    <property type="term" value="F:peptidase activity"/>
    <property type="evidence" value="ECO:0007669"/>
    <property type="project" value="UniProtKB-KW"/>
</dbReference>
<feature type="transmembrane region" description="Helical" evidence="8">
    <location>
        <begin position="80"/>
        <end position="101"/>
    </location>
</feature>
<protein>
    <submittedName>
        <fullName evidence="9">Protein possibly involved in post-translational modification of quorum-sensing peptides</fullName>
    </submittedName>
</protein>
<dbReference type="KEGG" id="dgi:Desgi_0941"/>
<dbReference type="STRING" id="767817.Desgi_0941"/>
<evidence type="ECO:0000313" key="9">
    <source>
        <dbReference type="EMBL" id="AGL00487.1"/>
    </source>
</evidence>
<dbReference type="Proteomes" id="UP000013520">
    <property type="component" value="Chromosome"/>
</dbReference>
<keyword evidence="6 8" id="KW-1133">Transmembrane helix</keyword>
<evidence type="ECO:0000256" key="5">
    <source>
        <dbReference type="ARBA" id="ARBA00022801"/>
    </source>
</evidence>
<dbReference type="HOGENOM" id="CLU_098969_0_1_9"/>
<dbReference type="GO" id="GO:0006508">
    <property type="term" value="P:proteolysis"/>
    <property type="evidence" value="ECO:0007669"/>
    <property type="project" value="UniProtKB-KW"/>
</dbReference>
<keyword evidence="7 8" id="KW-0472">Membrane</keyword>
<dbReference type="eggNOG" id="COG4512">
    <property type="taxonomic scope" value="Bacteria"/>
</dbReference>
<dbReference type="GO" id="GO:0016020">
    <property type="term" value="C:membrane"/>
    <property type="evidence" value="ECO:0007669"/>
    <property type="project" value="InterPro"/>
</dbReference>
<dbReference type="InterPro" id="IPR006741">
    <property type="entry name" value="AgrB"/>
</dbReference>
<keyword evidence="4 8" id="KW-0812">Transmembrane</keyword>
<evidence type="ECO:0000256" key="1">
    <source>
        <dbReference type="ARBA" id="ARBA00022475"/>
    </source>
</evidence>
<evidence type="ECO:0000256" key="4">
    <source>
        <dbReference type="ARBA" id="ARBA00022692"/>
    </source>
</evidence>
<evidence type="ECO:0000256" key="7">
    <source>
        <dbReference type="ARBA" id="ARBA00023136"/>
    </source>
</evidence>
<feature type="transmembrane region" description="Helical" evidence="8">
    <location>
        <begin position="39"/>
        <end position="68"/>
    </location>
</feature>
<dbReference type="GO" id="GO:0009372">
    <property type="term" value="P:quorum sensing"/>
    <property type="evidence" value="ECO:0007669"/>
    <property type="project" value="UniProtKB-KW"/>
</dbReference>
<proteinExistence type="predicted"/>
<dbReference type="SMART" id="SM00793">
    <property type="entry name" value="AgrB"/>
    <property type="match status" value="1"/>
</dbReference>
<dbReference type="AlphaFoldDB" id="R4KFQ0"/>
<dbReference type="RefSeq" id="WP_006521141.1">
    <property type="nucleotide sequence ID" value="NC_021184.1"/>
</dbReference>
<keyword evidence="5" id="KW-0378">Hydrolase</keyword>
<gene>
    <name evidence="9" type="ORF">Desgi_0941</name>
</gene>
<keyword evidence="3" id="KW-0645">Protease</keyword>
<evidence type="ECO:0000256" key="6">
    <source>
        <dbReference type="ARBA" id="ARBA00022989"/>
    </source>
</evidence>
<keyword evidence="2" id="KW-0673">Quorum sensing</keyword>
<dbReference type="Pfam" id="PF04647">
    <property type="entry name" value="AgrB"/>
    <property type="match status" value="1"/>
</dbReference>
<evidence type="ECO:0000313" key="10">
    <source>
        <dbReference type="Proteomes" id="UP000013520"/>
    </source>
</evidence>
<evidence type="ECO:0000256" key="3">
    <source>
        <dbReference type="ARBA" id="ARBA00022670"/>
    </source>
</evidence>
<keyword evidence="1" id="KW-1003">Cell membrane</keyword>
<sequence length="208" mass="22849">MSYLSFSRRWASYLSRQTDLPAEQETILAYVIEVLALNFLNIFCTLLLGAFLGVLPGVATCLVVAVLFRHSAGGAHSNSPLRCAAVTVVIFPLLALLGAYFSRLNQGFVDILSAVAFVVGITAMIILAPVDSPAAPITSPLRRKKLKYISITFVVLVTAAAMWFRDSQWQYAEIARACISLTLLWTSFTLTVWGHKLMSIIDTISFKK</sequence>
<dbReference type="EMBL" id="CP003273">
    <property type="protein sequence ID" value="AGL00487.1"/>
    <property type="molecule type" value="Genomic_DNA"/>
</dbReference>
<name>R4KFQ0_9FIRM</name>
<evidence type="ECO:0000256" key="2">
    <source>
        <dbReference type="ARBA" id="ARBA00022654"/>
    </source>
</evidence>